<name>A0A922CD20_MANSE</name>
<evidence type="ECO:0000259" key="4">
    <source>
        <dbReference type="Pfam" id="PF04500"/>
    </source>
</evidence>
<dbReference type="Proteomes" id="UP000791440">
    <property type="component" value="Unassembled WGS sequence"/>
</dbReference>
<evidence type="ECO:0000313" key="6">
    <source>
        <dbReference type="Proteomes" id="UP000791440"/>
    </source>
</evidence>
<dbReference type="Pfam" id="PF04500">
    <property type="entry name" value="FLYWCH"/>
    <property type="match status" value="1"/>
</dbReference>
<comment type="caution">
    <text evidence="5">The sequence shown here is derived from an EMBL/GenBank/DDBJ whole genome shotgun (WGS) entry which is preliminary data.</text>
</comment>
<keyword evidence="6" id="KW-1185">Reference proteome</keyword>
<keyword evidence="2" id="KW-0863">Zinc-finger</keyword>
<dbReference type="InterPro" id="IPR007588">
    <property type="entry name" value="Znf_FLYWCH"/>
</dbReference>
<gene>
    <name evidence="5" type="ORF">O3G_MSEX001963</name>
</gene>
<reference evidence="5" key="2">
    <citation type="submission" date="2020-12" db="EMBL/GenBank/DDBJ databases">
        <authorList>
            <person name="Kanost M."/>
        </authorList>
    </citation>
    <scope>NUCLEOTIDE SEQUENCE</scope>
</reference>
<feature type="domain" description="FLYWCH-type" evidence="4">
    <location>
        <begin position="12"/>
        <end position="71"/>
    </location>
</feature>
<organism evidence="5 6">
    <name type="scientific">Manduca sexta</name>
    <name type="common">Tobacco hawkmoth</name>
    <name type="synonym">Tobacco hornworm</name>
    <dbReference type="NCBI Taxonomy" id="7130"/>
    <lineage>
        <taxon>Eukaryota</taxon>
        <taxon>Metazoa</taxon>
        <taxon>Ecdysozoa</taxon>
        <taxon>Arthropoda</taxon>
        <taxon>Hexapoda</taxon>
        <taxon>Insecta</taxon>
        <taxon>Pterygota</taxon>
        <taxon>Neoptera</taxon>
        <taxon>Endopterygota</taxon>
        <taxon>Lepidoptera</taxon>
        <taxon>Glossata</taxon>
        <taxon>Ditrysia</taxon>
        <taxon>Bombycoidea</taxon>
        <taxon>Sphingidae</taxon>
        <taxon>Sphinginae</taxon>
        <taxon>Sphingini</taxon>
        <taxon>Manduca</taxon>
    </lineage>
</organism>
<evidence type="ECO:0000256" key="1">
    <source>
        <dbReference type="ARBA" id="ARBA00022723"/>
    </source>
</evidence>
<evidence type="ECO:0000256" key="2">
    <source>
        <dbReference type="ARBA" id="ARBA00022771"/>
    </source>
</evidence>
<evidence type="ECO:0000313" key="5">
    <source>
        <dbReference type="EMBL" id="KAG6441726.1"/>
    </source>
</evidence>
<proteinExistence type="predicted"/>
<dbReference type="EMBL" id="JH668288">
    <property type="protein sequence ID" value="KAG6441726.1"/>
    <property type="molecule type" value="Genomic_DNA"/>
</dbReference>
<sequence>MCRRTEKPMVTFVKSKRGKTLLKLDGYTFYSKVVNGPKTRWVCSTHNNKGCRATVYTCDNKIIKMKNEHQHATQQNTIDGQKPVFVYKERAFWKIVDEKAPS</sequence>
<keyword evidence="1" id="KW-0479">Metal-binding</keyword>
<keyword evidence="3" id="KW-0862">Zinc</keyword>
<protein>
    <recommendedName>
        <fullName evidence="4">FLYWCH-type domain-containing protein</fullName>
    </recommendedName>
</protein>
<dbReference type="AlphaFoldDB" id="A0A922CD20"/>
<reference evidence="5" key="1">
    <citation type="journal article" date="2016" name="Insect Biochem. Mol. Biol.">
        <title>Multifaceted biological insights from a draft genome sequence of the tobacco hornworm moth, Manduca sexta.</title>
        <authorList>
            <person name="Kanost M.R."/>
            <person name="Arrese E.L."/>
            <person name="Cao X."/>
            <person name="Chen Y.R."/>
            <person name="Chellapilla S."/>
            <person name="Goldsmith M.R."/>
            <person name="Grosse-Wilde E."/>
            <person name="Heckel D.G."/>
            <person name="Herndon N."/>
            <person name="Jiang H."/>
            <person name="Papanicolaou A."/>
            <person name="Qu J."/>
            <person name="Soulages J.L."/>
            <person name="Vogel H."/>
            <person name="Walters J."/>
            <person name="Waterhouse R.M."/>
            <person name="Ahn S.J."/>
            <person name="Almeida F.C."/>
            <person name="An C."/>
            <person name="Aqrawi P."/>
            <person name="Bretschneider A."/>
            <person name="Bryant W.B."/>
            <person name="Bucks S."/>
            <person name="Chao H."/>
            <person name="Chevignon G."/>
            <person name="Christen J.M."/>
            <person name="Clarke D.F."/>
            <person name="Dittmer N.T."/>
            <person name="Ferguson L.C.F."/>
            <person name="Garavelou S."/>
            <person name="Gordon K.H.J."/>
            <person name="Gunaratna R.T."/>
            <person name="Han Y."/>
            <person name="Hauser F."/>
            <person name="He Y."/>
            <person name="Heidel-Fischer H."/>
            <person name="Hirsh A."/>
            <person name="Hu Y."/>
            <person name="Jiang H."/>
            <person name="Kalra D."/>
            <person name="Klinner C."/>
            <person name="Konig C."/>
            <person name="Kovar C."/>
            <person name="Kroll A.R."/>
            <person name="Kuwar S.S."/>
            <person name="Lee S.L."/>
            <person name="Lehman R."/>
            <person name="Li K."/>
            <person name="Li Z."/>
            <person name="Liang H."/>
            <person name="Lovelace S."/>
            <person name="Lu Z."/>
            <person name="Mansfield J.H."/>
            <person name="McCulloch K.J."/>
            <person name="Mathew T."/>
            <person name="Morton B."/>
            <person name="Muzny D.M."/>
            <person name="Neunemann D."/>
            <person name="Ongeri F."/>
            <person name="Pauchet Y."/>
            <person name="Pu L.L."/>
            <person name="Pyrousis I."/>
            <person name="Rao X.J."/>
            <person name="Redding A."/>
            <person name="Roesel C."/>
            <person name="Sanchez-Gracia A."/>
            <person name="Schaack S."/>
            <person name="Shukla A."/>
            <person name="Tetreau G."/>
            <person name="Wang Y."/>
            <person name="Xiong G.H."/>
            <person name="Traut W."/>
            <person name="Walsh T.K."/>
            <person name="Worley K.C."/>
            <person name="Wu D."/>
            <person name="Wu W."/>
            <person name="Wu Y.Q."/>
            <person name="Zhang X."/>
            <person name="Zou Z."/>
            <person name="Zucker H."/>
            <person name="Briscoe A.D."/>
            <person name="Burmester T."/>
            <person name="Clem R.J."/>
            <person name="Feyereisen R."/>
            <person name="Grimmelikhuijzen C.J.P."/>
            <person name="Hamodrakas S.J."/>
            <person name="Hansson B.S."/>
            <person name="Huguet E."/>
            <person name="Jermiin L.S."/>
            <person name="Lan Q."/>
            <person name="Lehman H.K."/>
            <person name="Lorenzen M."/>
            <person name="Merzendorfer H."/>
            <person name="Michalopoulos I."/>
            <person name="Morton D.B."/>
            <person name="Muthukrishnan S."/>
            <person name="Oakeshott J.G."/>
            <person name="Palmer W."/>
            <person name="Park Y."/>
            <person name="Passarelli A.L."/>
            <person name="Rozas J."/>
            <person name="Schwartz L.M."/>
            <person name="Smith W."/>
            <person name="Southgate A."/>
            <person name="Vilcinskas A."/>
            <person name="Vogt R."/>
            <person name="Wang P."/>
            <person name="Werren J."/>
            <person name="Yu X.Q."/>
            <person name="Zhou J.J."/>
            <person name="Brown S.J."/>
            <person name="Scherer S.E."/>
            <person name="Richards S."/>
            <person name="Blissard G.W."/>
        </authorList>
    </citation>
    <scope>NUCLEOTIDE SEQUENCE</scope>
</reference>
<evidence type="ECO:0000256" key="3">
    <source>
        <dbReference type="ARBA" id="ARBA00022833"/>
    </source>
</evidence>
<dbReference type="GO" id="GO:0008270">
    <property type="term" value="F:zinc ion binding"/>
    <property type="evidence" value="ECO:0007669"/>
    <property type="project" value="UniProtKB-KW"/>
</dbReference>
<accession>A0A922CD20</accession>